<dbReference type="InterPro" id="IPR036317">
    <property type="entry name" value="Cullin_homology_sf"/>
</dbReference>
<keyword evidence="5" id="KW-1185">Reference proteome</keyword>
<dbReference type="EMBL" id="BLKM01005761">
    <property type="protein sequence ID" value="GFG35378.1"/>
    <property type="molecule type" value="Genomic_DNA"/>
</dbReference>
<organism evidence="4 5">
    <name type="scientific">Coptotermes formosanus</name>
    <name type="common">Formosan subterranean termite</name>
    <dbReference type="NCBI Taxonomy" id="36987"/>
    <lineage>
        <taxon>Eukaryota</taxon>
        <taxon>Metazoa</taxon>
        <taxon>Ecdysozoa</taxon>
        <taxon>Arthropoda</taxon>
        <taxon>Hexapoda</taxon>
        <taxon>Insecta</taxon>
        <taxon>Pterygota</taxon>
        <taxon>Neoptera</taxon>
        <taxon>Polyneoptera</taxon>
        <taxon>Dictyoptera</taxon>
        <taxon>Blattodea</taxon>
        <taxon>Blattoidea</taxon>
        <taxon>Termitoidae</taxon>
        <taxon>Rhinotermitidae</taxon>
        <taxon>Coptotermes</taxon>
    </lineage>
</organism>
<dbReference type="Gene3D" id="1.20.1310.10">
    <property type="entry name" value="Cullin Repeats"/>
    <property type="match status" value="1"/>
</dbReference>
<dbReference type="GO" id="GO:0070979">
    <property type="term" value="P:protein K11-linked ubiquitination"/>
    <property type="evidence" value="ECO:0007669"/>
    <property type="project" value="TreeGrafter"/>
</dbReference>
<comment type="similarity">
    <text evidence="1">Belongs to the cullin family.</text>
</comment>
<dbReference type="FunFam" id="1.20.1310.10:FF:000052">
    <property type="entry name" value="Anaphase-promoting complex subunit 2"/>
    <property type="match status" value="1"/>
</dbReference>
<dbReference type="Pfam" id="PF26557">
    <property type="entry name" value="Cullin_AB"/>
    <property type="match status" value="1"/>
</dbReference>
<accession>A0A6L2PXV3</accession>
<dbReference type="SMART" id="SM00182">
    <property type="entry name" value="CULLIN"/>
    <property type="match status" value="1"/>
</dbReference>
<sequence>MTNMEDYVQSFTCDGYCVLNTQFPSLARGFLRTVVRMICAQEAALPMSCNIGLEVNTELPGNCPEDDNLLEEINGLNLNKFIEDALICRIEQLMRQKITPEFWSRFSGRKTEIDGFERFKDAVDYLYSTLTHFLPILEKLEKLRHISRIHHVIYGEDTLLGTFKVIMTSTLLSQLPLTHQIITEDFYKVSFKVFCNTDKSDTDQDDSSEDVVQCGGCSHEIEQCQCQSILSVFHETNRKLIELDLLERLAGEVITALIHIRIENHVQESCKGSFDTSYISSLESWLSTVVMGWLTHVYNENAASTQSSIKKFHQKISHFLYETYTRTRIEQLFNIIIEYPDSQPAVEDLRICLQKTDLRSYLTQKLQRALETRLLHPGVNTPDVLTAYVAAIRALRQLDPTGVLLETVTQPVRCYLRWRDDTVRCVVTSLTEEGPSELADELVRGEALQLDEGTPSDEDMTNWETWNPDPVDADPSKTSKSRRTSDIISMLVNVYGSKELFVNEYRTLLADRLLSQFSYNTEKEIRYLELLKLRFGESQLHYCEVMLKDVYDSKRINAHLHSDPNFSLDKQQFPSTAMILSAQFWPPFKEETLELPSVVKEHLQIYTKAFETLKGNRTLNWKPHLGSVNIDIELKDRKINLTVSPIHATIIWHFQTRSKSD</sequence>
<feature type="domain" description="Cullin family profile" evidence="3">
    <location>
        <begin position="488"/>
        <end position="661"/>
    </location>
</feature>
<evidence type="ECO:0000256" key="2">
    <source>
        <dbReference type="SAM" id="MobiDB-lite"/>
    </source>
</evidence>
<evidence type="ECO:0000259" key="3">
    <source>
        <dbReference type="PROSITE" id="PS50069"/>
    </source>
</evidence>
<dbReference type="GO" id="GO:0031625">
    <property type="term" value="F:ubiquitin protein ligase binding"/>
    <property type="evidence" value="ECO:0007669"/>
    <property type="project" value="InterPro"/>
</dbReference>
<evidence type="ECO:0000313" key="4">
    <source>
        <dbReference type="EMBL" id="GFG35378.1"/>
    </source>
</evidence>
<dbReference type="AlphaFoldDB" id="A0A6L2PXV3"/>
<protein>
    <recommendedName>
        <fullName evidence="3">Cullin family profile domain-containing protein</fullName>
    </recommendedName>
</protein>
<dbReference type="GO" id="GO:0006511">
    <property type="term" value="P:ubiquitin-dependent protein catabolic process"/>
    <property type="evidence" value="ECO:0007669"/>
    <property type="project" value="InterPro"/>
</dbReference>
<dbReference type="OrthoDB" id="5581181at2759"/>
<dbReference type="GO" id="GO:0007091">
    <property type="term" value="P:metaphase/anaphase transition of mitotic cell cycle"/>
    <property type="evidence" value="ECO:0007669"/>
    <property type="project" value="TreeGrafter"/>
</dbReference>
<dbReference type="SUPFAM" id="SSF75632">
    <property type="entry name" value="Cullin homology domain"/>
    <property type="match status" value="1"/>
</dbReference>
<dbReference type="PROSITE" id="PS50069">
    <property type="entry name" value="CULLIN_2"/>
    <property type="match status" value="1"/>
</dbReference>
<dbReference type="Pfam" id="PF25773">
    <property type="entry name" value="TPR_ANAPC2"/>
    <property type="match status" value="1"/>
</dbReference>
<dbReference type="PANTHER" id="PTHR45957:SF1">
    <property type="entry name" value="ANAPHASE-PROMOTING COMPLEX SUBUNIT 2"/>
    <property type="match status" value="1"/>
</dbReference>
<dbReference type="FunCoup" id="A0A6L2PXV3">
    <property type="interactions" value="804"/>
</dbReference>
<evidence type="ECO:0000313" key="5">
    <source>
        <dbReference type="Proteomes" id="UP000502823"/>
    </source>
</evidence>
<proteinExistence type="inferred from homology"/>
<dbReference type="InterPro" id="IPR059120">
    <property type="entry name" value="Cullin-like_AB"/>
</dbReference>
<dbReference type="InterPro" id="IPR044554">
    <property type="entry name" value="ANAPC2"/>
</dbReference>
<evidence type="ECO:0000256" key="1">
    <source>
        <dbReference type="PROSITE-ProRule" id="PRU00330"/>
    </source>
</evidence>
<comment type="caution">
    <text evidence="4">The sequence shown here is derived from an EMBL/GenBank/DDBJ whole genome shotgun (WGS) entry which is preliminary data.</text>
</comment>
<dbReference type="InterPro" id="IPR057975">
    <property type="entry name" value="TPR_ANAPC2"/>
</dbReference>
<dbReference type="PANTHER" id="PTHR45957">
    <property type="entry name" value="ANAPHASE-PROMOTING COMPLEX SUBUNIT 2"/>
    <property type="match status" value="1"/>
</dbReference>
<dbReference type="GO" id="GO:0005680">
    <property type="term" value="C:anaphase-promoting complex"/>
    <property type="evidence" value="ECO:0007669"/>
    <property type="project" value="TreeGrafter"/>
</dbReference>
<dbReference type="Proteomes" id="UP000502823">
    <property type="component" value="Unassembled WGS sequence"/>
</dbReference>
<name>A0A6L2PXV3_COPFO</name>
<gene>
    <name evidence="4" type="ORF">Cfor_00921</name>
</gene>
<reference evidence="5" key="1">
    <citation type="submission" date="2020-01" db="EMBL/GenBank/DDBJ databases">
        <title>Draft genome sequence of the Termite Coptotermes fromosanus.</title>
        <authorList>
            <person name="Itakura S."/>
            <person name="Yosikawa Y."/>
            <person name="Umezawa K."/>
        </authorList>
    </citation>
    <scope>NUCLEOTIDE SEQUENCE [LARGE SCALE GENOMIC DNA]</scope>
</reference>
<feature type="region of interest" description="Disordered" evidence="2">
    <location>
        <begin position="449"/>
        <end position="480"/>
    </location>
</feature>
<dbReference type="InterPro" id="IPR016158">
    <property type="entry name" value="Cullin_homology"/>
</dbReference>
<dbReference type="Gene3D" id="3.30.230.130">
    <property type="entry name" value="Cullin, Chain C, Domain 2"/>
    <property type="match status" value="1"/>
</dbReference>
<dbReference type="InParanoid" id="A0A6L2PXV3"/>